<dbReference type="KEGG" id="cace:CACET_c12130"/>
<evidence type="ECO:0000313" key="2">
    <source>
        <dbReference type="Proteomes" id="UP000035704"/>
    </source>
</evidence>
<dbReference type="OrthoDB" id="1683748at2"/>
<dbReference type="AlphaFoldDB" id="A0A0D8I829"/>
<dbReference type="EMBL" id="CP009687">
    <property type="protein sequence ID" value="AKL94678.1"/>
    <property type="molecule type" value="Genomic_DNA"/>
</dbReference>
<name>A0A0D8I829_9CLOT</name>
<gene>
    <name evidence="1" type="ORF">CACET_c12130</name>
</gene>
<dbReference type="PATRIC" id="fig|84022.5.peg.850"/>
<organism evidence="1 2">
    <name type="scientific">Clostridium aceticum</name>
    <dbReference type="NCBI Taxonomy" id="84022"/>
    <lineage>
        <taxon>Bacteria</taxon>
        <taxon>Bacillati</taxon>
        <taxon>Bacillota</taxon>
        <taxon>Clostridia</taxon>
        <taxon>Eubacteriales</taxon>
        <taxon>Clostridiaceae</taxon>
        <taxon>Clostridium</taxon>
    </lineage>
</organism>
<keyword evidence="2" id="KW-1185">Reference proteome</keyword>
<proteinExistence type="predicted"/>
<dbReference type="Gene3D" id="1.20.1260.10">
    <property type="match status" value="1"/>
</dbReference>
<protein>
    <submittedName>
        <fullName evidence="1">Uncharacterized protein</fullName>
    </submittedName>
</protein>
<evidence type="ECO:0000313" key="1">
    <source>
        <dbReference type="EMBL" id="AKL94678.1"/>
    </source>
</evidence>
<dbReference type="RefSeq" id="WP_044825383.1">
    <property type="nucleotide sequence ID" value="NZ_CP009687.1"/>
</dbReference>
<accession>A0A0D8I829</accession>
<reference evidence="1 2" key="1">
    <citation type="submission" date="2014-10" db="EMBL/GenBank/DDBJ databases">
        <title>Genome sequence of Clostridium aceticum DSM 1496.</title>
        <authorList>
            <person name="Poehlein A."/>
            <person name="Schiel-Bengelsdorf B."/>
            <person name="Gottschalk G."/>
            <person name="Duerre P."/>
            <person name="Daniel R."/>
        </authorList>
    </citation>
    <scope>NUCLEOTIDE SEQUENCE [LARGE SCALE GENOMIC DNA]</scope>
    <source>
        <strain evidence="1 2">DSM 1496</strain>
    </source>
</reference>
<dbReference type="InterPro" id="IPR012347">
    <property type="entry name" value="Ferritin-like"/>
</dbReference>
<dbReference type="Proteomes" id="UP000035704">
    <property type="component" value="Chromosome"/>
</dbReference>
<sequence length="70" mass="7909">MRQITTSEMLDLTSLLSMETVSLADAKAVRELVQDTELKNLLDSFIQISEGKIKSMQQFINENNIIKGVH</sequence>
<dbReference type="STRING" id="84022.CACET_c12130"/>